<proteinExistence type="predicted"/>
<dbReference type="SUPFAM" id="SSF53098">
    <property type="entry name" value="Ribonuclease H-like"/>
    <property type="match status" value="1"/>
</dbReference>
<sequence length="432" mass="49678">ETYTSNAGLTLVGQCIQLSLLEKSPFQKQQVGGIRHSDILKSYLSMACLGKSDFEAIENYRKDAYLQEAIGISHVPSSSRLRQRMDEQADDYRTVIDTSMMNFMIKARVPVTELPSGHVVLDLDVFPMDNSKTKKEGVSRTYKGHDGYAPLAAYLGEEGWCIACELREGKQHGQKEFIHTLERVIPRARSLTSLPLLMRLDSGHDALENRLYLNDENVDYLIKWNPRREKKKSGMWLEKAEKLGDQVIWEAPRQGKRVATFSVTVKQEIDGVFQTFRRVMQITERTIDKKGQGLLIPDIEVEGWWTSLKMTDQEIIELYKQHATSEQFHSEFKTDLDVERLPSGKFDTNDLVLACHAFAYNMLRFIGLVGLMGKNSPVRHTAKRRRIKTVLQELMYLAARVMKRSRQHWLRFSKHCAAYSAFGQIYRHLASL</sequence>
<accession>A0A3B0ZCU6</accession>
<dbReference type="Pfam" id="PF13701">
    <property type="entry name" value="DDE_Tnp_1_4"/>
    <property type="match status" value="1"/>
</dbReference>
<dbReference type="AlphaFoldDB" id="A0A3B0ZCU6"/>
<protein>
    <submittedName>
        <fullName evidence="2">Mobile element protein</fullName>
    </submittedName>
</protein>
<reference evidence="2" key="1">
    <citation type="submission" date="2018-06" db="EMBL/GenBank/DDBJ databases">
        <authorList>
            <person name="Zhirakovskaya E."/>
        </authorList>
    </citation>
    <scope>NUCLEOTIDE SEQUENCE</scope>
</reference>
<dbReference type="InterPro" id="IPR047960">
    <property type="entry name" value="Transpos_IS1380"/>
</dbReference>
<dbReference type="InterPro" id="IPR025668">
    <property type="entry name" value="Tnp_DDE_dom"/>
</dbReference>
<dbReference type="InterPro" id="IPR012337">
    <property type="entry name" value="RNaseH-like_sf"/>
</dbReference>
<evidence type="ECO:0000259" key="1">
    <source>
        <dbReference type="Pfam" id="PF13701"/>
    </source>
</evidence>
<evidence type="ECO:0000313" key="2">
    <source>
        <dbReference type="EMBL" id="VAW85352.1"/>
    </source>
</evidence>
<name>A0A3B0ZCU6_9ZZZZ</name>
<dbReference type="EMBL" id="UOFP01000090">
    <property type="protein sequence ID" value="VAW85352.1"/>
    <property type="molecule type" value="Genomic_DNA"/>
</dbReference>
<dbReference type="NCBIfam" id="NF033539">
    <property type="entry name" value="transpos_IS1380"/>
    <property type="match status" value="1"/>
</dbReference>
<gene>
    <name evidence="2" type="ORF">MNBD_GAMMA18-979</name>
</gene>
<organism evidence="2">
    <name type="scientific">hydrothermal vent metagenome</name>
    <dbReference type="NCBI Taxonomy" id="652676"/>
    <lineage>
        <taxon>unclassified sequences</taxon>
        <taxon>metagenomes</taxon>
        <taxon>ecological metagenomes</taxon>
    </lineage>
</organism>
<feature type="domain" description="Transposase DDE" evidence="1">
    <location>
        <begin position="25"/>
        <end position="431"/>
    </location>
</feature>
<feature type="non-terminal residue" evidence="2">
    <location>
        <position position="1"/>
    </location>
</feature>